<dbReference type="InterPro" id="IPR052523">
    <property type="entry name" value="Trichothecene_AcTrans"/>
</dbReference>
<dbReference type="GO" id="GO:0016747">
    <property type="term" value="F:acyltransferase activity, transferring groups other than amino-acyl groups"/>
    <property type="evidence" value="ECO:0007669"/>
    <property type="project" value="InterPro"/>
</dbReference>
<dbReference type="RefSeq" id="WP_130414012.1">
    <property type="nucleotide sequence ID" value="NZ_SHKX01000013.1"/>
</dbReference>
<dbReference type="Gene3D" id="3.40.630.30">
    <property type="match status" value="1"/>
</dbReference>
<dbReference type="SUPFAM" id="SSF55729">
    <property type="entry name" value="Acyl-CoA N-acyltransferases (Nat)"/>
    <property type="match status" value="1"/>
</dbReference>
<reference evidence="2 3" key="1">
    <citation type="submission" date="2019-02" db="EMBL/GenBank/DDBJ databases">
        <title>Genomic Encyclopedia of Type Strains, Phase IV (KMG-IV): sequencing the most valuable type-strain genomes for metagenomic binning, comparative biology and taxonomic classification.</title>
        <authorList>
            <person name="Goeker M."/>
        </authorList>
    </citation>
    <scope>NUCLEOTIDE SEQUENCE [LARGE SCALE GENOMIC DNA]</scope>
    <source>
        <strain evidence="2 3">DSM 105135</strain>
    </source>
</reference>
<name>A0A4Q7YN67_9GAMM</name>
<accession>A0A4Q7YN67</accession>
<dbReference type="InterPro" id="IPR016181">
    <property type="entry name" value="Acyl_CoA_acyltransferase"/>
</dbReference>
<dbReference type="PANTHER" id="PTHR42791">
    <property type="entry name" value="GNAT FAMILY ACETYLTRANSFERASE"/>
    <property type="match status" value="1"/>
</dbReference>
<dbReference type="OrthoDB" id="7057833at2"/>
<dbReference type="AlphaFoldDB" id="A0A4Q7YN67"/>
<proteinExistence type="predicted"/>
<feature type="domain" description="N-acetyltransferase" evidence="1">
    <location>
        <begin position="12"/>
        <end position="206"/>
    </location>
</feature>
<dbReference type="PANTHER" id="PTHR42791:SF1">
    <property type="entry name" value="N-ACETYLTRANSFERASE DOMAIN-CONTAINING PROTEIN"/>
    <property type="match status" value="1"/>
</dbReference>
<dbReference type="PROSITE" id="PS51186">
    <property type="entry name" value="GNAT"/>
    <property type="match status" value="1"/>
</dbReference>
<dbReference type="Proteomes" id="UP000292423">
    <property type="component" value="Unassembled WGS sequence"/>
</dbReference>
<dbReference type="EMBL" id="SHKX01000013">
    <property type="protein sequence ID" value="RZU38434.1"/>
    <property type="molecule type" value="Genomic_DNA"/>
</dbReference>
<protein>
    <submittedName>
        <fullName evidence="2">Acetyltransferase (GNAT) family protein</fullName>
    </submittedName>
</protein>
<keyword evidence="2" id="KW-0808">Transferase</keyword>
<evidence type="ECO:0000313" key="3">
    <source>
        <dbReference type="Proteomes" id="UP000292423"/>
    </source>
</evidence>
<organism evidence="2 3">
    <name type="scientific">Fluviicoccus keumensis</name>
    <dbReference type="NCBI Taxonomy" id="1435465"/>
    <lineage>
        <taxon>Bacteria</taxon>
        <taxon>Pseudomonadati</taxon>
        <taxon>Pseudomonadota</taxon>
        <taxon>Gammaproteobacteria</taxon>
        <taxon>Moraxellales</taxon>
        <taxon>Moraxellaceae</taxon>
        <taxon>Fluviicoccus</taxon>
    </lineage>
</organism>
<gene>
    <name evidence="2" type="ORF">EV700_2366</name>
</gene>
<dbReference type="InterPro" id="IPR000182">
    <property type="entry name" value="GNAT_dom"/>
</dbReference>
<evidence type="ECO:0000313" key="2">
    <source>
        <dbReference type="EMBL" id="RZU38434.1"/>
    </source>
</evidence>
<keyword evidence="3" id="KW-1185">Reference proteome</keyword>
<sequence>MRSPDDRPPKAVSIRQATPADREALIDTLVRAFADDPMYTWLTHRGRHFDRRYRQLFGAYLDHLAFPHGQVWTTEDLKATALWAPPGCWELGLWQQLRFAPDWVQVLGLKNLWSRWRAVDHIQSRHPHTPHWYLMVIGADPDVQGQGRASALMKPVLEVADQMQVGAFLETPKASNIPIYERFGFRVTEEIRIKNGPTLWLMWRDPQAL</sequence>
<comment type="caution">
    <text evidence="2">The sequence shown here is derived from an EMBL/GenBank/DDBJ whole genome shotgun (WGS) entry which is preliminary data.</text>
</comment>
<dbReference type="Pfam" id="PF00583">
    <property type="entry name" value="Acetyltransf_1"/>
    <property type="match status" value="1"/>
</dbReference>
<evidence type="ECO:0000259" key="1">
    <source>
        <dbReference type="PROSITE" id="PS51186"/>
    </source>
</evidence>